<feature type="compositionally biased region" description="Low complexity" evidence="1">
    <location>
        <begin position="116"/>
        <end position="128"/>
    </location>
</feature>
<dbReference type="AlphaFoldDB" id="A0A2K8T750"/>
<keyword evidence="3" id="KW-1185">Reference proteome</keyword>
<feature type="region of interest" description="Disordered" evidence="1">
    <location>
        <begin position="108"/>
        <end position="138"/>
    </location>
</feature>
<dbReference type="Proteomes" id="UP000232003">
    <property type="component" value="Plasmid pNFSY05"/>
</dbReference>
<dbReference type="OrthoDB" id="486940at2"/>
<keyword evidence="2" id="KW-0614">Plasmid</keyword>
<dbReference type="RefSeq" id="WP_100903600.1">
    <property type="nucleotide sequence ID" value="NZ_CAWNNC010000006.1"/>
</dbReference>
<protein>
    <submittedName>
        <fullName evidence="2">Uncharacterized protein</fullName>
    </submittedName>
</protein>
<dbReference type="EMBL" id="CP024790">
    <property type="protein sequence ID" value="AUB43479.1"/>
    <property type="molecule type" value="Genomic_DNA"/>
</dbReference>
<evidence type="ECO:0000256" key="1">
    <source>
        <dbReference type="SAM" id="MobiDB-lite"/>
    </source>
</evidence>
<accession>A0A2K8T750</accession>
<sequence length="138" mass="15342">MQPTITLPRGYGIPKFNVGQRTKQGKIIGIEVLPHDSVLAENCGSGYRYLVMVSRYTKEVKYLESDQITPLSQAEVEAEILEEVDYYLTQLVLLQSELKADLKIQTPFGQVNPPISTTKRTSGSGSRLSKPKKQEVAA</sequence>
<geneLocation type="plasmid" evidence="3">
    <name>pnfsy05</name>
</geneLocation>
<gene>
    <name evidence="2" type="ORF">COO91_09660</name>
</gene>
<reference evidence="2 3" key="1">
    <citation type="submission" date="2017-11" db="EMBL/GenBank/DDBJ databases">
        <title>Complete genome of a free-living desiccation-tolerant cyanobacterium and its photosynthetic adaptation to extreme terrestrial habitat.</title>
        <authorList>
            <person name="Shang J."/>
        </authorList>
    </citation>
    <scope>NUCLEOTIDE SEQUENCE [LARGE SCALE GENOMIC DNA]</scope>
    <source>
        <strain evidence="2 3">CCNUN1</strain>
        <plasmid evidence="3">pnfsy05</plasmid>
    </source>
</reference>
<evidence type="ECO:0000313" key="2">
    <source>
        <dbReference type="EMBL" id="AUB43479.1"/>
    </source>
</evidence>
<proteinExistence type="predicted"/>
<organism evidence="2 3">
    <name type="scientific">Nostoc flagelliforme CCNUN1</name>
    <dbReference type="NCBI Taxonomy" id="2038116"/>
    <lineage>
        <taxon>Bacteria</taxon>
        <taxon>Bacillati</taxon>
        <taxon>Cyanobacteriota</taxon>
        <taxon>Cyanophyceae</taxon>
        <taxon>Nostocales</taxon>
        <taxon>Nostocaceae</taxon>
        <taxon>Nostoc</taxon>
    </lineage>
</organism>
<name>A0A2K8T750_9NOSO</name>
<evidence type="ECO:0000313" key="3">
    <source>
        <dbReference type="Proteomes" id="UP000232003"/>
    </source>
</evidence>
<dbReference type="KEGG" id="nfl:COO91_09660"/>